<dbReference type="PANTHER" id="PTHR20883:SF48">
    <property type="entry name" value="ECTOINE DIOXYGENASE"/>
    <property type="match status" value="1"/>
</dbReference>
<dbReference type="SUPFAM" id="SSF51197">
    <property type="entry name" value="Clavaminate synthase-like"/>
    <property type="match status" value="1"/>
</dbReference>
<dbReference type="OrthoDB" id="2573519at2"/>
<dbReference type="Proteomes" id="UP000199092">
    <property type="component" value="Chromosome I"/>
</dbReference>
<evidence type="ECO:0000313" key="1">
    <source>
        <dbReference type="EMBL" id="SDT31700.1"/>
    </source>
</evidence>
<reference evidence="1 2" key="1">
    <citation type="submission" date="2016-10" db="EMBL/GenBank/DDBJ databases">
        <authorList>
            <person name="de Groot N.N."/>
        </authorList>
    </citation>
    <scope>NUCLEOTIDE SEQUENCE [LARGE SCALE GENOMIC DNA]</scope>
    <source>
        <strain evidence="1 2">DSM 21741</strain>
    </source>
</reference>
<dbReference type="AlphaFoldDB" id="A0A1H1ZDG2"/>
<keyword evidence="1" id="KW-0223">Dioxygenase</keyword>
<dbReference type="InterPro" id="IPR008775">
    <property type="entry name" value="Phytyl_CoA_dOase-like"/>
</dbReference>
<name>A0A1H1ZDG2_9ACTN</name>
<dbReference type="EMBL" id="LT629749">
    <property type="protein sequence ID" value="SDT31700.1"/>
    <property type="molecule type" value="Genomic_DNA"/>
</dbReference>
<dbReference type="GO" id="GO:0016706">
    <property type="term" value="F:2-oxoglutarate-dependent dioxygenase activity"/>
    <property type="evidence" value="ECO:0007669"/>
    <property type="project" value="UniProtKB-ARBA"/>
</dbReference>
<keyword evidence="1" id="KW-0560">Oxidoreductase</keyword>
<dbReference type="STRING" id="546871.SAMN04488543_3701"/>
<dbReference type="PANTHER" id="PTHR20883">
    <property type="entry name" value="PHYTANOYL-COA DIOXYGENASE DOMAIN CONTAINING 1"/>
    <property type="match status" value="1"/>
</dbReference>
<keyword evidence="2" id="KW-1185">Reference proteome</keyword>
<dbReference type="Gene3D" id="2.60.120.620">
    <property type="entry name" value="q2cbj1_9rhob like domain"/>
    <property type="match status" value="1"/>
</dbReference>
<accession>A0A1H1ZDG2</accession>
<proteinExistence type="predicted"/>
<protein>
    <submittedName>
        <fullName evidence="1">Ectoine hydroxylase-related dioxygenase, phytanoyl-CoA dioxygenase (PhyH) family</fullName>
    </submittedName>
</protein>
<dbReference type="RefSeq" id="WP_091414696.1">
    <property type="nucleotide sequence ID" value="NZ_LT629749.1"/>
</dbReference>
<organism evidence="1 2">
    <name type="scientific">Friedmanniella luteola</name>
    <dbReference type="NCBI Taxonomy" id="546871"/>
    <lineage>
        <taxon>Bacteria</taxon>
        <taxon>Bacillati</taxon>
        <taxon>Actinomycetota</taxon>
        <taxon>Actinomycetes</taxon>
        <taxon>Propionibacteriales</taxon>
        <taxon>Nocardioidaceae</taxon>
        <taxon>Friedmanniella</taxon>
    </lineage>
</organism>
<sequence>MTDLLTSRPATDRPALPLFDVVDEAFVAHYAEHGFALLANALTAEEVAAVNADALRLCRGDYGDIGYGWNEQQGDATVTDLNDEEVLRKYLCIHYPHKVSPPALAALSTPRVVDALVAVVGPNVKAMQSMLFVKSEGKPGQAWHQDEYFIPTRDRSLTAVWIALDDATVENGCLWVLPGSHRRGVIYPEREQDDPRFDCSSEAYDFPYTDEQSVPVEIPAGTALVFNGYLLHRSLENSGRHGYRRALANHYMSAESLLPWRPPGAGEHMAMADYRDIVMVAGEDPYAWKGTADVAKPYSRPDKDGGCDR</sequence>
<dbReference type="Pfam" id="PF05721">
    <property type="entry name" value="PhyH"/>
    <property type="match status" value="1"/>
</dbReference>
<evidence type="ECO:0000313" key="2">
    <source>
        <dbReference type="Proteomes" id="UP000199092"/>
    </source>
</evidence>
<dbReference type="GO" id="GO:0005506">
    <property type="term" value="F:iron ion binding"/>
    <property type="evidence" value="ECO:0007669"/>
    <property type="project" value="UniProtKB-ARBA"/>
</dbReference>
<gene>
    <name evidence="1" type="ORF">SAMN04488543_3701</name>
</gene>